<sequence length="90" mass="10163">MVKILAPNKEYNGISATVKFIDGVGETNSPHLIDWFKRKGYEVKEIESEKSIDDMTGAELKELAKEKGLEGYSNMKVAELKEALKELEEE</sequence>
<evidence type="ECO:0000313" key="2">
    <source>
        <dbReference type="Proteomes" id="UP001230005"/>
    </source>
</evidence>
<accession>A0ABT9ZUK9</accession>
<dbReference type="Proteomes" id="UP001230005">
    <property type="component" value="Unassembled WGS sequence"/>
</dbReference>
<evidence type="ECO:0008006" key="3">
    <source>
        <dbReference type="Google" id="ProtNLM"/>
    </source>
</evidence>
<dbReference type="RefSeq" id="WP_307325562.1">
    <property type="nucleotide sequence ID" value="NZ_JAUSUG010000008.1"/>
</dbReference>
<name>A0ABT9ZUK9_9BACI</name>
<evidence type="ECO:0000313" key="1">
    <source>
        <dbReference type="EMBL" id="MDQ0254923.1"/>
    </source>
</evidence>
<proteinExistence type="predicted"/>
<comment type="caution">
    <text evidence="1">The sequence shown here is derived from an EMBL/GenBank/DDBJ whole genome shotgun (WGS) entry which is preliminary data.</text>
</comment>
<protein>
    <recommendedName>
        <fullName evidence="3">Rho termination factor N-terminal domain-containing protein</fullName>
    </recommendedName>
</protein>
<gene>
    <name evidence="1" type="ORF">J2S74_002305</name>
</gene>
<organism evidence="1 2">
    <name type="scientific">Evansella vedderi</name>
    <dbReference type="NCBI Taxonomy" id="38282"/>
    <lineage>
        <taxon>Bacteria</taxon>
        <taxon>Bacillati</taxon>
        <taxon>Bacillota</taxon>
        <taxon>Bacilli</taxon>
        <taxon>Bacillales</taxon>
        <taxon>Bacillaceae</taxon>
        <taxon>Evansella</taxon>
    </lineage>
</organism>
<dbReference type="EMBL" id="JAUSUG010000008">
    <property type="protein sequence ID" value="MDQ0254923.1"/>
    <property type="molecule type" value="Genomic_DNA"/>
</dbReference>
<keyword evidence="2" id="KW-1185">Reference proteome</keyword>
<reference evidence="1 2" key="1">
    <citation type="submission" date="2023-07" db="EMBL/GenBank/DDBJ databases">
        <title>Genomic Encyclopedia of Type Strains, Phase IV (KMG-IV): sequencing the most valuable type-strain genomes for metagenomic binning, comparative biology and taxonomic classification.</title>
        <authorList>
            <person name="Goeker M."/>
        </authorList>
    </citation>
    <scope>NUCLEOTIDE SEQUENCE [LARGE SCALE GENOMIC DNA]</scope>
    <source>
        <strain evidence="1 2">DSM 9768</strain>
    </source>
</reference>